<dbReference type="Pfam" id="PF07139">
    <property type="entry name" value="SPATS2-like"/>
    <property type="match status" value="1"/>
</dbReference>
<protein>
    <submittedName>
        <fullName evidence="2">Uncharacterized protein</fullName>
    </submittedName>
</protein>
<proteinExistence type="predicted"/>
<feature type="compositionally biased region" description="Polar residues" evidence="1">
    <location>
        <begin position="36"/>
        <end position="47"/>
    </location>
</feature>
<reference evidence="2" key="2">
    <citation type="submission" date="2017-11" db="EMBL/GenBank/DDBJ databases">
        <title>Coralsnake Venomics: Analyses of Venom Gland Transcriptomes and Proteomes of Six Brazilian Taxa.</title>
        <authorList>
            <person name="Aird S.D."/>
            <person name="Jorge da Silva N."/>
            <person name="Qiu L."/>
            <person name="Villar-Briones A."/>
            <person name="Aparecida-Saddi V."/>
            <person name="Campos-Telles M.P."/>
            <person name="Grau M."/>
            <person name="Mikheyev A.S."/>
        </authorList>
    </citation>
    <scope>NUCLEOTIDE SEQUENCE</scope>
    <source>
        <tissue evidence="2">Venom_gland</tissue>
    </source>
</reference>
<evidence type="ECO:0000313" key="2">
    <source>
        <dbReference type="EMBL" id="LAA77331.1"/>
    </source>
</evidence>
<feature type="region of interest" description="Disordered" evidence="1">
    <location>
        <begin position="1"/>
        <end position="62"/>
    </location>
</feature>
<dbReference type="EMBL" id="IACK01065749">
    <property type="protein sequence ID" value="LAA77331.1"/>
    <property type="molecule type" value="Transcribed_RNA"/>
</dbReference>
<name>A0A2D4HZC0_MICLE</name>
<dbReference type="PANTHER" id="PTHR15623">
    <property type="entry name" value="SPERMATOGENESIS-ASSOCIATED SERINE-RICH PROTEIN 2-RELATED"/>
    <property type="match status" value="1"/>
</dbReference>
<accession>A0A2D4HZC0</accession>
<dbReference type="GO" id="GO:0005737">
    <property type="term" value="C:cytoplasm"/>
    <property type="evidence" value="ECO:0007669"/>
    <property type="project" value="TreeGrafter"/>
</dbReference>
<dbReference type="AlphaFoldDB" id="A0A2D4HZC0"/>
<dbReference type="PANTHER" id="PTHR15623:SF8">
    <property type="entry name" value="SPATS2-LIKE PROTEIN"/>
    <property type="match status" value="1"/>
</dbReference>
<dbReference type="InterPro" id="IPR009816">
    <property type="entry name" value="SPATS2-like"/>
</dbReference>
<organism evidence="2">
    <name type="scientific">Micrurus lemniscatus lemniscatus</name>
    <dbReference type="NCBI Taxonomy" id="129467"/>
    <lineage>
        <taxon>Eukaryota</taxon>
        <taxon>Metazoa</taxon>
        <taxon>Chordata</taxon>
        <taxon>Craniata</taxon>
        <taxon>Vertebrata</taxon>
        <taxon>Euteleostomi</taxon>
        <taxon>Lepidosauria</taxon>
        <taxon>Squamata</taxon>
        <taxon>Bifurcata</taxon>
        <taxon>Unidentata</taxon>
        <taxon>Episquamata</taxon>
        <taxon>Toxicofera</taxon>
        <taxon>Serpentes</taxon>
        <taxon>Colubroidea</taxon>
        <taxon>Elapidae</taxon>
        <taxon>Elapinae</taxon>
        <taxon>Micrurus</taxon>
    </lineage>
</organism>
<evidence type="ECO:0000256" key="1">
    <source>
        <dbReference type="SAM" id="MobiDB-lite"/>
    </source>
</evidence>
<sequence>MEYDWEKEDKKEESTKVSIEPEQNSRELPDPFQYSPPLQCNIGSTKSKVPATTIKSPHVPASHLEMKAEDSIQKRGLNIEKSVKDLQRCSVSLTRYRMMVKEEVDNSVKKMKAAFSELHNCLHFQVGDDRNPFISKHQGKDQCSAFSCSQQKQQ</sequence>
<reference evidence="2" key="1">
    <citation type="submission" date="2017-07" db="EMBL/GenBank/DDBJ databases">
        <authorList>
            <person name="Mikheyev A."/>
            <person name="Grau M."/>
        </authorList>
    </citation>
    <scope>NUCLEOTIDE SEQUENCE</scope>
    <source>
        <tissue evidence="2">Venom_gland</tissue>
    </source>
</reference>